<dbReference type="PANTHER" id="PTHR35802:SF1">
    <property type="entry name" value="PROTEASE SYNTHASE AND SPORULATION PROTEIN PAI 2"/>
    <property type="match status" value="1"/>
</dbReference>
<proteinExistence type="predicted"/>
<evidence type="ECO:0000313" key="1">
    <source>
        <dbReference type="EMBL" id="GMM46330.1"/>
    </source>
</evidence>
<name>A0AAV5R4E1_PICKL</name>
<evidence type="ECO:0008006" key="3">
    <source>
        <dbReference type="Google" id="ProtNLM"/>
    </source>
</evidence>
<evidence type="ECO:0000313" key="2">
    <source>
        <dbReference type="Proteomes" id="UP001378960"/>
    </source>
</evidence>
<gene>
    <name evidence="1" type="ORF">DAPK24_029050</name>
</gene>
<dbReference type="Proteomes" id="UP001378960">
    <property type="component" value="Unassembled WGS sequence"/>
</dbReference>
<sequence length="210" mass="24209">MYIPDKYLEENWENQAELIKAYPLATVVTFSSDGLIANHFPFYLKVDKETGKKYLHAHIAKVNHQIPSFKTGDELIVIFKSADSYITPSYYPTKQDTHKVVPTWDFAAVHCYGTAKIYDETEWVRAQLDNLTAQEEKNRETEWTVDEAPESYVKLLQKAICGLEIEITRTECKYKFEQKMKPCDIAGVAEGLAKDDKHEVAKIVRKCNHI</sequence>
<dbReference type="PIRSF" id="PIRSF010372">
    <property type="entry name" value="PaiB"/>
    <property type="match status" value="1"/>
</dbReference>
<dbReference type="Gene3D" id="2.30.110.10">
    <property type="entry name" value="Electron Transport, Fmn-binding Protein, Chain A"/>
    <property type="match status" value="1"/>
</dbReference>
<dbReference type="InterPro" id="IPR007396">
    <property type="entry name" value="TR_PAI2-type"/>
</dbReference>
<organism evidence="1 2">
    <name type="scientific">Pichia kluyveri</name>
    <name type="common">Yeast</name>
    <dbReference type="NCBI Taxonomy" id="36015"/>
    <lineage>
        <taxon>Eukaryota</taxon>
        <taxon>Fungi</taxon>
        <taxon>Dikarya</taxon>
        <taxon>Ascomycota</taxon>
        <taxon>Saccharomycotina</taxon>
        <taxon>Pichiomycetes</taxon>
        <taxon>Pichiales</taxon>
        <taxon>Pichiaceae</taxon>
        <taxon>Pichia</taxon>
    </lineage>
</organism>
<dbReference type="PANTHER" id="PTHR35802">
    <property type="entry name" value="PROTEASE SYNTHASE AND SPORULATION PROTEIN PAI 2"/>
    <property type="match status" value="1"/>
</dbReference>
<accession>A0AAV5R4E1</accession>
<keyword evidence="2" id="KW-1185">Reference proteome</keyword>
<reference evidence="1 2" key="1">
    <citation type="journal article" date="2023" name="Elife">
        <title>Identification of key yeast species and microbe-microbe interactions impacting larval growth of Drosophila in the wild.</title>
        <authorList>
            <person name="Mure A."/>
            <person name="Sugiura Y."/>
            <person name="Maeda R."/>
            <person name="Honda K."/>
            <person name="Sakurai N."/>
            <person name="Takahashi Y."/>
            <person name="Watada M."/>
            <person name="Katoh T."/>
            <person name="Gotoh A."/>
            <person name="Gotoh Y."/>
            <person name="Taniguchi I."/>
            <person name="Nakamura K."/>
            <person name="Hayashi T."/>
            <person name="Katayama T."/>
            <person name="Uemura T."/>
            <person name="Hattori Y."/>
        </authorList>
    </citation>
    <scope>NUCLEOTIDE SEQUENCE [LARGE SCALE GENOMIC DNA]</scope>
    <source>
        <strain evidence="1 2">PK-24</strain>
    </source>
</reference>
<dbReference type="SUPFAM" id="SSF50475">
    <property type="entry name" value="FMN-binding split barrel"/>
    <property type="match status" value="1"/>
</dbReference>
<comment type="caution">
    <text evidence="1">The sequence shown here is derived from an EMBL/GenBank/DDBJ whole genome shotgun (WGS) entry which is preliminary data.</text>
</comment>
<protein>
    <recommendedName>
        <fullName evidence="3">Transcriptional regulator</fullName>
    </recommendedName>
</protein>
<dbReference type="EMBL" id="BTGB01000003">
    <property type="protein sequence ID" value="GMM46330.1"/>
    <property type="molecule type" value="Genomic_DNA"/>
</dbReference>
<dbReference type="Pfam" id="PF04299">
    <property type="entry name" value="FMN_bind_2"/>
    <property type="match status" value="1"/>
</dbReference>
<dbReference type="AlphaFoldDB" id="A0AAV5R4E1"/>
<dbReference type="InterPro" id="IPR012349">
    <property type="entry name" value="Split_barrel_FMN-bd"/>
</dbReference>